<keyword evidence="4" id="KW-1185">Reference proteome</keyword>
<keyword evidence="1" id="KW-0539">Nucleus</keyword>
<dbReference type="Proteomes" id="UP000016924">
    <property type="component" value="Unassembled WGS sequence"/>
</dbReference>
<feature type="compositionally biased region" description="Polar residues" evidence="2">
    <location>
        <begin position="686"/>
        <end position="695"/>
    </location>
</feature>
<dbReference type="CDD" id="cd00067">
    <property type="entry name" value="GAL4"/>
    <property type="match status" value="1"/>
</dbReference>
<feature type="compositionally biased region" description="Low complexity" evidence="2">
    <location>
        <begin position="199"/>
        <end position="218"/>
    </location>
</feature>
<feature type="region of interest" description="Disordered" evidence="2">
    <location>
        <begin position="666"/>
        <end position="751"/>
    </location>
</feature>
<dbReference type="OrthoDB" id="5417895at2759"/>
<dbReference type="InterPro" id="IPR052973">
    <property type="entry name" value="Fungal_sec-metab_reg_TF"/>
</dbReference>
<feature type="region of interest" description="Disordered" evidence="2">
    <location>
        <begin position="182"/>
        <end position="222"/>
    </location>
</feature>
<evidence type="ECO:0000256" key="1">
    <source>
        <dbReference type="ARBA" id="ARBA00023242"/>
    </source>
</evidence>
<evidence type="ECO:0000313" key="4">
    <source>
        <dbReference type="Proteomes" id="UP000016924"/>
    </source>
</evidence>
<feature type="compositionally biased region" description="Pro residues" evidence="2">
    <location>
        <begin position="710"/>
        <end position="720"/>
    </location>
</feature>
<dbReference type="GeneID" id="19897998"/>
<dbReference type="STRING" id="1168221.R7YHU0"/>
<dbReference type="PANTHER" id="PTHR35392:SF2">
    <property type="entry name" value="ZN(II)2CYS6 TRANSCRIPTION FACTOR (EUROFUNG)"/>
    <property type="match status" value="1"/>
</dbReference>
<dbReference type="GO" id="GO:0008270">
    <property type="term" value="F:zinc ion binding"/>
    <property type="evidence" value="ECO:0007669"/>
    <property type="project" value="InterPro"/>
</dbReference>
<dbReference type="HOGENOM" id="CLU_005936_0_0_1"/>
<organism evidence="3 4">
    <name type="scientific">Coniosporium apollinis (strain CBS 100218)</name>
    <name type="common">Rock-inhabiting black yeast</name>
    <dbReference type="NCBI Taxonomy" id="1168221"/>
    <lineage>
        <taxon>Eukaryota</taxon>
        <taxon>Fungi</taxon>
        <taxon>Dikarya</taxon>
        <taxon>Ascomycota</taxon>
        <taxon>Pezizomycotina</taxon>
        <taxon>Dothideomycetes</taxon>
        <taxon>Dothideomycetes incertae sedis</taxon>
        <taxon>Coniosporium</taxon>
    </lineage>
</organism>
<name>R7YHU0_CONA1</name>
<feature type="region of interest" description="Disordered" evidence="2">
    <location>
        <begin position="268"/>
        <end position="294"/>
    </location>
</feature>
<dbReference type="RefSeq" id="XP_007776789.1">
    <property type="nucleotide sequence ID" value="XM_007778599.1"/>
</dbReference>
<dbReference type="OMA" id="SKFMRVT"/>
<dbReference type="PANTHER" id="PTHR35392">
    <property type="entry name" value="ZN(II)2CYS6 TRANSCRIPTION FACTOR (EUROFUNG)-RELATED-RELATED"/>
    <property type="match status" value="1"/>
</dbReference>
<dbReference type="GO" id="GO:0000981">
    <property type="term" value="F:DNA-binding transcription factor activity, RNA polymerase II-specific"/>
    <property type="evidence" value="ECO:0007669"/>
    <property type="project" value="InterPro"/>
</dbReference>
<dbReference type="eggNOG" id="ENOG502SJ77">
    <property type="taxonomic scope" value="Eukaryota"/>
</dbReference>
<evidence type="ECO:0000313" key="3">
    <source>
        <dbReference type="EMBL" id="EON61472.1"/>
    </source>
</evidence>
<dbReference type="EMBL" id="JH767555">
    <property type="protein sequence ID" value="EON61472.1"/>
    <property type="molecule type" value="Genomic_DNA"/>
</dbReference>
<reference evidence="4" key="1">
    <citation type="submission" date="2012-06" db="EMBL/GenBank/DDBJ databases">
        <title>The genome sequence of Coniosporium apollinis CBS 100218.</title>
        <authorList>
            <consortium name="The Broad Institute Genome Sequencing Platform"/>
            <person name="Cuomo C."/>
            <person name="Gorbushina A."/>
            <person name="Noack S."/>
            <person name="Walker B."/>
            <person name="Young S.K."/>
            <person name="Zeng Q."/>
            <person name="Gargeya S."/>
            <person name="Fitzgerald M."/>
            <person name="Haas B."/>
            <person name="Abouelleil A."/>
            <person name="Alvarado L."/>
            <person name="Arachchi H.M."/>
            <person name="Berlin A.M."/>
            <person name="Chapman S.B."/>
            <person name="Goldberg J."/>
            <person name="Griggs A."/>
            <person name="Gujja S."/>
            <person name="Hansen M."/>
            <person name="Howarth C."/>
            <person name="Imamovic A."/>
            <person name="Larimer J."/>
            <person name="McCowan C."/>
            <person name="Montmayeur A."/>
            <person name="Murphy C."/>
            <person name="Neiman D."/>
            <person name="Pearson M."/>
            <person name="Priest M."/>
            <person name="Roberts A."/>
            <person name="Saif S."/>
            <person name="Shea T."/>
            <person name="Sisk P."/>
            <person name="Sykes S."/>
            <person name="Wortman J."/>
            <person name="Nusbaum C."/>
            <person name="Birren B."/>
        </authorList>
    </citation>
    <scope>NUCLEOTIDE SEQUENCE [LARGE SCALE GENOMIC DNA]</scope>
    <source>
        <strain evidence="4">CBS 100218</strain>
    </source>
</reference>
<gene>
    <name evidence="3" type="ORF">W97_00687</name>
</gene>
<accession>R7YHU0</accession>
<dbReference type="AlphaFoldDB" id="R7YHU0"/>
<dbReference type="InterPro" id="IPR001138">
    <property type="entry name" value="Zn2Cys6_DnaBD"/>
</dbReference>
<evidence type="ECO:0000256" key="2">
    <source>
        <dbReference type="SAM" id="MobiDB-lite"/>
    </source>
</evidence>
<protein>
    <recommendedName>
        <fullName evidence="5">Zn(2)-C6 fungal-type domain-containing protein</fullName>
    </recommendedName>
</protein>
<proteinExistence type="predicted"/>
<sequence length="840" mass="92293">MGRKPNPLILEYFERGAKLEDSSNRYAHTCKSCGEKFPKGRIDSLTAHLVKKCPALSLQDRQRAILQFHELPNLAPLSADVANAMSAMQRALQNEQTVDLPFAPRQGMSALETLAEVSRQRLDLNGQHTNLHAGGSGRRLSVASVGQPTGFTADDFLVEDDKRHVFADSSGFDPSIQTHFDTSGAPPLPSIHIYGGAQPSPGASPHLPGLSLPPSSAPTAQMVPSPLQMAASAASELQQAMMPNSGLTMEPELEVPNAGISDKFFHPQRSSPSAWPNMSNIDPLLQGNGVEPPAPQLQEQVANTMPQQPRAIAANPLGLRAQLGLPAHFTTDFSINQKPAKPKVRGRFSDSRRKEVQEVRKRGACLRCRMLKKPCSGDSPCNTCQNVESARLWKAPCIRTRVAEEFTLYSAGLHAVQSFHAVGQVKTQIPFASVPGRIEATHFPETSMYITLTVLRGRKAEGSTLDPALFDGNSRSNEFAELEIIDTDIDDVSGKIEQYIKRLTPTFCETESSSFMRPTLTQAYSMSQSSKDRLLISVLELWIATRILVDPDLRWQFFFNPALAPSTAPATVAQEDINASSNTSHPRRAIDPSTHQDSYNLIHLQLRAATEKRAANLSKFVMNDIERRLLQRQQANPFETFLVAVILLACVERMCWYFKTWESSAAPHSPTAEANGSKPQPPVDGNMTSDSRPTLAQQLQQHAQQDRHQQPPPPPPPPPAAEAHSAPQPRSPQHPHRAPWPLDKPPAHYSQQAERFSDILHMLLRMRGVPPKTVSTVIEPGNDGILAVAGEDADPAAKQWFESVGVSERWVAERRDARFEGVSPEEWEGKYVGKILVAAG</sequence>
<evidence type="ECO:0008006" key="5">
    <source>
        <dbReference type="Google" id="ProtNLM"/>
    </source>
</evidence>
<feature type="compositionally biased region" description="Polar residues" evidence="2">
    <location>
        <begin position="268"/>
        <end position="280"/>
    </location>
</feature>